<keyword evidence="1" id="KW-0472">Membrane</keyword>
<feature type="transmembrane region" description="Helical" evidence="1">
    <location>
        <begin position="400"/>
        <end position="419"/>
    </location>
</feature>
<evidence type="ECO:0000313" key="2">
    <source>
        <dbReference type="EMBL" id="KAF6019236.1"/>
    </source>
</evidence>
<feature type="transmembrane region" description="Helical" evidence="1">
    <location>
        <begin position="254"/>
        <end position="274"/>
    </location>
</feature>
<reference evidence="2" key="1">
    <citation type="submission" date="2020-06" db="EMBL/GenBank/DDBJ databases">
        <title>Draft genome of Bugula neritina, a colonial animal packing powerful symbionts and potential medicines.</title>
        <authorList>
            <person name="Rayko M."/>
        </authorList>
    </citation>
    <scope>NUCLEOTIDE SEQUENCE [LARGE SCALE GENOMIC DNA]</scope>
    <source>
        <strain evidence="2">Kwan_BN1</strain>
    </source>
</reference>
<comment type="caution">
    <text evidence="2">The sequence shown here is derived from an EMBL/GenBank/DDBJ whole genome shotgun (WGS) entry which is preliminary data.</text>
</comment>
<feature type="transmembrane region" description="Helical" evidence="1">
    <location>
        <begin position="181"/>
        <end position="202"/>
    </location>
</feature>
<keyword evidence="3" id="KW-1185">Reference proteome</keyword>
<feature type="transmembrane region" description="Helical" evidence="1">
    <location>
        <begin position="62"/>
        <end position="85"/>
    </location>
</feature>
<keyword evidence="1" id="KW-1133">Transmembrane helix</keyword>
<feature type="transmembrane region" description="Helical" evidence="1">
    <location>
        <begin position="362"/>
        <end position="380"/>
    </location>
</feature>
<dbReference type="InterPro" id="IPR052724">
    <property type="entry name" value="GT117_domain-containing"/>
</dbReference>
<feature type="transmembrane region" description="Helical" evidence="1">
    <location>
        <begin position="156"/>
        <end position="175"/>
    </location>
</feature>
<dbReference type="Pfam" id="PF11028">
    <property type="entry name" value="TMEM260-like"/>
    <property type="match status" value="1"/>
</dbReference>
<organism evidence="2 3">
    <name type="scientific">Bugula neritina</name>
    <name type="common">Brown bryozoan</name>
    <name type="synonym">Sertularia neritina</name>
    <dbReference type="NCBI Taxonomy" id="10212"/>
    <lineage>
        <taxon>Eukaryota</taxon>
        <taxon>Metazoa</taxon>
        <taxon>Spiralia</taxon>
        <taxon>Lophotrochozoa</taxon>
        <taxon>Bryozoa</taxon>
        <taxon>Gymnolaemata</taxon>
        <taxon>Cheilostomatida</taxon>
        <taxon>Flustrina</taxon>
        <taxon>Buguloidea</taxon>
        <taxon>Bugulidae</taxon>
        <taxon>Bugula</taxon>
    </lineage>
</organism>
<dbReference type="PANTHER" id="PTHR16214:SF3">
    <property type="entry name" value="TRANSMEMBRANE PROTEIN 260"/>
    <property type="match status" value="1"/>
</dbReference>
<sequence>MLYIKTFFIYNQNAWDLLILTNILNMVKRETKHSKSSALKPSLREKPIEEPDMGDHLSDFKLYKVAVLMGCVVFIVYFCTTYPSIPGGDSGELLSAACEGGVAHPPGYPLWTMLSSLFIHISPASPAYSVNILTCLCSSITSSVLFLVFYRFSTSWTISMICTFLFSFAPLMWTWSITGEVFALNNLLNAVIILVLVEFELAENKTRRLKAVQLGAFISGLALTNQHTVVLFLPAIICRVAYRIHQLNELNVKVIFSVLALACVGLSPYSYLVVSSYRNIARWSWGDQTTLFGFFKHLRREEYGTFKLGSQDGQGLGFVSNLMECKRSLIYQLTLPGYSLACIGIVQTFIESNKNLRRAAQTIFAMMICYISFFCWRANIDISKPLMREVVERFWLQPNIVWVILVALGAKLLYIQLNLRSFTPMVTKISTVLLVLVLCLSRGWNLCNHSNDVTVRDFADTIITSLPNNSLVLTKGDLPSGSLRYLQFCEGRRADITLIEQELMTYEWYIPKMRHLLPSVKFPGDRWYNVVGKTTAGIQTFNMLLFLNSNTDKRPVFVCIGMQEQENSWQSKYKLLPYGACHQVVSEHSQWVENWHPYKDTWTTSYHRFPKGSWEDVANEEMWNAKISKAMFLYQLASESQNPEHQANMYKESYVAYSHVMNTHQEVPAYFHKNYALVCEKVARTSKGEKVKALLADTVKHFELYIPLGGDDPQIEAIQDAVKSIRAQLA</sequence>
<gene>
    <name evidence="2" type="ORF">EB796_022439</name>
</gene>
<dbReference type="Proteomes" id="UP000593567">
    <property type="component" value="Unassembled WGS sequence"/>
</dbReference>
<dbReference type="OrthoDB" id="197432at2759"/>
<dbReference type="PANTHER" id="PTHR16214">
    <property type="entry name" value="TRANSMEMBRANE PROTEIN 260"/>
    <property type="match status" value="1"/>
</dbReference>
<dbReference type="AlphaFoldDB" id="A0A7J7J0J5"/>
<dbReference type="EMBL" id="VXIV02003247">
    <property type="protein sequence ID" value="KAF6019236.1"/>
    <property type="molecule type" value="Genomic_DNA"/>
</dbReference>
<protein>
    <submittedName>
        <fullName evidence="2">TMEM260</fullName>
    </submittedName>
</protein>
<proteinExistence type="predicted"/>
<evidence type="ECO:0000256" key="1">
    <source>
        <dbReference type="SAM" id="Phobius"/>
    </source>
</evidence>
<accession>A0A7J7J0J5</accession>
<feature type="transmembrane region" description="Helical" evidence="1">
    <location>
        <begin position="214"/>
        <end position="242"/>
    </location>
</feature>
<feature type="transmembrane region" description="Helical" evidence="1">
    <location>
        <begin position="128"/>
        <end position="149"/>
    </location>
</feature>
<evidence type="ECO:0000313" key="3">
    <source>
        <dbReference type="Proteomes" id="UP000593567"/>
    </source>
</evidence>
<dbReference type="InterPro" id="IPR021280">
    <property type="entry name" value="TMEM260-like"/>
</dbReference>
<name>A0A7J7J0J5_BUGNE</name>
<keyword evidence="1" id="KW-0812">Transmembrane</keyword>